<feature type="transmembrane region" description="Helical" evidence="1">
    <location>
        <begin position="59"/>
        <end position="77"/>
    </location>
</feature>
<sequence length="865" mass="97004">MYFRQLLLLFFVVGICACVNLSTISKNSEYNPEGTVGTLIGSVYGLTREQLKYSNQGQADIITCVILGTFVFALKYFESKNIEQIDLAQQTPQDYAVRVTRVPKHVKNPDAYYGFFKKWGDVVFVSVALNNGPLLKKMADSREMDEEIAAIEATTAAMVAAGKDVGEKVTKKLDDLLKKKTDLTGEVQALTKPNYQAKAVYVIFNNERDQRACLRDCATGILEEQFNMQCFSMNDNSTMEGEVLRVEEPVEPSEVIYENLHLSPVDYYGGLFKSYAITAGILGISFAILQSLSVSVSDNATGEEETSSSGYAAAIFVSVLNGMLPWTLKKLTLAMEVHVDEGDVQTSILRKLMIARCLNTAVLMYVVTDFDAQFSSANLSQVQSILIADCFTTPVIRCLNIYEHVMHYVVAPTKPTQSQMNVLFQGAYWNLAERYTDMIKTLFVGLFYSTVIPSSLFITSAAMLVTYIVDRYCLLRMWSRPPMYDESLASASRKMMMISVWVHIIMARVFFSNWPYKVKEERPDCNLWVCTDQGNVWTPDQKRIVRVYELVGILIFFFGLWILFFRKVTNACKSLCCQSVDEVGKASSVEYRNLTGVSAYVPNLKRDSLINPLFACDVSVIDPLYLPCRKVTLDGQTLDPSTLSLSSDTDMPFANAAQRVNYFGACKYYPKQTVLQQQQVAAPLPTQQMRPAQPVTVQMSPTHHGQQQQRPMAGGFSAPGQQGGNPYRQQGGGAHQMMQQVQQVKQVPVQQTPVVQIQNVAVAMAVPQMQQQRQVQFEPLPVGWEMKISAQGQPYYVNHKTQTTQWTRPVYRAAGAPQRPGMAGMRQQSQGVVLPRGWELKRAPDGRPYYVDHNTGTTHWTPPQL</sequence>
<dbReference type="GO" id="GO:0005886">
    <property type="term" value="C:plasma membrane"/>
    <property type="evidence" value="ECO:0007669"/>
    <property type="project" value="TreeGrafter"/>
</dbReference>
<evidence type="ECO:0000313" key="5">
    <source>
        <dbReference type="Proteomes" id="UP001162640"/>
    </source>
</evidence>
<dbReference type="PANTHER" id="PTHR13018:SF135">
    <property type="entry name" value="CSC1_OSCA1-LIKE 7TM REGION DOMAIN-CONTAINING PROTEIN"/>
    <property type="match status" value="1"/>
</dbReference>
<dbReference type="GO" id="GO:0005227">
    <property type="term" value="F:calcium-activated cation channel activity"/>
    <property type="evidence" value="ECO:0007669"/>
    <property type="project" value="InterPro"/>
</dbReference>
<feature type="transmembrane region" description="Helical" evidence="1">
    <location>
        <begin position="309"/>
        <end position="328"/>
    </location>
</feature>
<proteinExistence type="predicted"/>
<dbReference type="EMBL" id="BLQM01000064">
    <property type="protein sequence ID" value="GMH58457.1"/>
    <property type="molecule type" value="Genomic_DNA"/>
</dbReference>
<feature type="chain" id="PRO_5040756827" description="WW domain-containing protein" evidence="2">
    <location>
        <begin position="19"/>
        <end position="865"/>
    </location>
</feature>
<protein>
    <recommendedName>
        <fullName evidence="3">WW domain-containing protein</fullName>
    </recommendedName>
</protein>
<evidence type="ECO:0000256" key="2">
    <source>
        <dbReference type="SAM" id="SignalP"/>
    </source>
</evidence>
<name>A0A9W7DXA2_9STRA</name>
<feature type="transmembrane region" description="Helical" evidence="1">
    <location>
        <begin position="442"/>
        <end position="469"/>
    </location>
</feature>
<feature type="transmembrane region" description="Helical" evidence="1">
    <location>
        <begin position="547"/>
        <end position="565"/>
    </location>
</feature>
<dbReference type="PROSITE" id="PS50020">
    <property type="entry name" value="WW_DOMAIN_2"/>
    <property type="match status" value="2"/>
</dbReference>
<keyword evidence="1" id="KW-1133">Transmembrane helix</keyword>
<evidence type="ECO:0000256" key="1">
    <source>
        <dbReference type="SAM" id="Phobius"/>
    </source>
</evidence>
<reference evidence="5" key="1">
    <citation type="journal article" date="2023" name="Commun. Biol.">
        <title>Genome analysis of Parmales, the sister group of diatoms, reveals the evolutionary specialization of diatoms from phago-mixotrophs to photoautotrophs.</title>
        <authorList>
            <person name="Ban H."/>
            <person name="Sato S."/>
            <person name="Yoshikawa S."/>
            <person name="Yamada K."/>
            <person name="Nakamura Y."/>
            <person name="Ichinomiya M."/>
            <person name="Sato N."/>
            <person name="Blanc-Mathieu R."/>
            <person name="Endo H."/>
            <person name="Kuwata A."/>
            <person name="Ogata H."/>
        </authorList>
    </citation>
    <scope>NUCLEOTIDE SEQUENCE [LARGE SCALE GENOMIC DNA]</scope>
</reference>
<organism evidence="4 5">
    <name type="scientific">Triparma laevis f. inornata</name>
    <dbReference type="NCBI Taxonomy" id="1714386"/>
    <lineage>
        <taxon>Eukaryota</taxon>
        <taxon>Sar</taxon>
        <taxon>Stramenopiles</taxon>
        <taxon>Ochrophyta</taxon>
        <taxon>Bolidophyceae</taxon>
        <taxon>Parmales</taxon>
        <taxon>Triparmaceae</taxon>
        <taxon>Triparma</taxon>
    </lineage>
</organism>
<keyword evidence="2" id="KW-0732">Signal</keyword>
<feature type="domain" description="WW" evidence="3">
    <location>
        <begin position="832"/>
        <end position="865"/>
    </location>
</feature>
<dbReference type="PROSITE" id="PS51257">
    <property type="entry name" value="PROKAR_LIPOPROTEIN"/>
    <property type="match status" value="1"/>
</dbReference>
<evidence type="ECO:0000259" key="3">
    <source>
        <dbReference type="PROSITE" id="PS50020"/>
    </source>
</evidence>
<keyword evidence="1" id="KW-0812">Transmembrane</keyword>
<dbReference type="InterPro" id="IPR036020">
    <property type="entry name" value="WW_dom_sf"/>
</dbReference>
<gene>
    <name evidence="4" type="ORF">TL16_g02614</name>
</gene>
<feature type="domain" description="WW" evidence="3">
    <location>
        <begin position="778"/>
        <end position="811"/>
    </location>
</feature>
<feature type="transmembrane region" description="Helical" evidence="1">
    <location>
        <begin position="489"/>
        <end position="511"/>
    </location>
</feature>
<comment type="caution">
    <text evidence="4">The sequence shown here is derived from an EMBL/GenBank/DDBJ whole genome shotgun (WGS) entry which is preliminary data.</text>
</comment>
<dbReference type="AlphaFoldDB" id="A0A9W7DXA2"/>
<dbReference type="PANTHER" id="PTHR13018">
    <property type="entry name" value="PROBABLE MEMBRANE PROTEIN DUF221-RELATED"/>
    <property type="match status" value="1"/>
</dbReference>
<dbReference type="CDD" id="cd00201">
    <property type="entry name" value="WW"/>
    <property type="match status" value="2"/>
</dbReference>
<dbReference type="InterPro" id="IPR001202">
    <property type="entry name" value="WW_dom"/>
</dbReference>
<dbReference type="Proteomes" id="UP001162640">
    <property type="component" value="Unassembled WGS sequence"/>
</dbReference>
<dbReference type="PROSITE" id="PS01159">
    <property type="entry name" value="WW_DOMAIN_1"/>
    <property type="match status" value="1"/>
</dbReference>
<evidence type="ECO:0000313" key="4">
    <source>
        <dbReference type="EMBL" id="GMH58457.1"/>
    </source>
</evidence>
<dbReference type="InterPro" id="IPR045122">
    <property type="entry name" value="Csc1-like"/>
</dbReference>
<keyword evidence="1" id="KW-0472">Membrane</keyword>
<feature type="signal peptide" evidence="2">
    <location>
        <begin position="1"/>
        <end position="18"/>
    </location>
</feature>
<dbReference type="SUPFAM" id="SSF51045">
    <property type="entry name" value="WW domain"/>
    <property type="match status" value="2"/>
</dbReference>
<dbReference type="SMART" id="SM00456">
    <property type="entry name" value="WW"/>
    <property type="match status" value="2"/>
</dbReference>
<accession>A0A9W7DXA2</accession>
<feature type="transmembrane region" description="Helical" evidence="1">
    <location>
        <begin position="270"/>
        <end position="289"/>
    </location>
</feature>
<dbReference type="Pfam" id="PF00397">
    <property type="entry name" value="WW"/>
    <property type="match status" value="2"/>
</dbReference>
<dbReference type="Gene3D" id="2.20.70.10">
    <property type="match status" value="2"/>
</dbReference>